<reference evidence="2" key="1">
    <citation type="journal article" date="2020" name="G3 (Bethesda)">
        <title>High-Quality Assemblies for Three Invasive Social Wasps from the &lt;i&gt;Vespula&lt;/i&gt; Genus.</title>
        <authorList>
            <person name="Harrop T.W.R."/>
            <person name="Guhlin J."/>
            <person name="McLaughlin G.M."/>
            <person name="Permina E."/>
            <person name="Stockwell P."/>
            <person name="Gilligan J."/>
            <person name="Le Lec M.F."/>
            <person name="Gruber M.A.M."/>
            <person name="Quinn O."/>
            <person name="Lovegrove M."/>
            <person name="Duncan E.J."/>
            <person name="Remnant E.J."/>
            <person name="Van Eeckhoven J."/>
            <person name="Graham B."/>
            <person name="Knapp R.A."/>
            <person name="Langford K.W."/>
            <person name="Kronenberg Z."/>
            <person name="Press M.O."/>
            <person name="Eacker S.M."/>
            <person name="Wilson-Rankin E.E."/>
            <person name="Purcell J."/>
            <person name="Lester P.J."/>
            <person name="Dearden P.K."/>
        </authorList>
    </citation>
    <scope>NUCLEOTIDE SEQUENCE</scope>
    <source>
        <strain evidence="2">Linc-1</strain>
    </source>
</reference>
<dbReference type="AlphaFoldDB" id="A0A834NPS3"/>
<protein>
    <submittedName>
        <fullName evidence="2">Uncharacterized protein</fullName>
    </submittedName>
</protein>
<feature type="region of interest" description="Disordered" evidence="1">
    <location>
        <begin position="48"/>
        <end position="83"/>
    </location>
</feature>
<sequence length="83" mass="9004">MFQLEQSSVYFHAVVRDSATAAAPTPAAKATTTTILFLFLRSLSSSLCNSTGRSHVESTSRPRRSGFSRSKKRPNIGLPHLAP</sequence>
<comment type="caution">
    <text evidence="2">The sequence shown here is derived from an EMBL/GenBank/DDBJ whole genome shotgun (WGS) entry which is preliminary data.</text>
</comment>
<dbReference type="Proteomes" id="UP000617340">
    <property type="component" value="Unassembled WGS sequence"/>
</dbReference>
<accession>A0A834NPS3</accession>
<evidence type="ECO:0000313" key="2">
    <source>
        <dbReference type="EMBL" id="KAF7415262.1"/>
    </source>
</evidence>
<name>A0A834NPS3_VESGE</name>
<evidence type="ECO:0000256" key="1">
    <source>
        <dbReference type="SAM" id="MobiDB-lite"/>
    </source>
</evidence>
<dbReference type="EMBL" id="JACSDZ010000002">
    <property type="protein sequence ID" value="KAF7415262.1"/>
    <property type="molecule type" value="Genomic_DNA"/>
</dbReference>
<keyword evidence="3" id="KW-1185">Reference proteome</keyword>
<feature type="compositionally biased region" description="Basic residues" evidence="1">
    <location>
        <begin position="61"/>
        <end position="74"/>
    </location>
</feature>
<gene>
    <name evidence="2" type="ORF">HZH68_003751</name>
</gene>
<evidence type="ECO:0000313" key="3">
    <source>
        <dbReference type="Proteomes" id="UP000617340"/>
    </source>
</evidence>
<proteinExistence type="predicted"/>
<organism evidence="2 3">
    <name type="scientific">Vespula germanica</name>
    <name type="common">German yellow jacket</name>
    <name type="synonym">Paravespula germanica</name>
    <dbReference type="NCBI Taxonomy" id="30212"/>
    <lineage>
        <taxon>Eukaryota</taxon>
        <taxon>Metazoa</taxon>
        <taxon>Ecdysozoa</taxon>
        <taxon>Arthropoda</taxon>
        <taxon>Hexapoda</taxon>
        <taxon>Insecta</taxon>
        <taxon>Pterygota</taxon>
        <taxon>Neoptera</taxon>
        <taxon>Endopterygota</taxon>
        <taxon>Hymenoptera</taxon>
        <taxon>Apocrita</taxon>
        <taxon>Aculeata</taxon>
        <taxon>Vespoidea</taxon>
        <taxon>Vespidae</taxon>
        <taxon>Vespinae</taxon>
        <taxon>Vespula</taxon>
    </lineage>
</organism>